<dbReference type="GO" id="GO:0032259">
    <property type="term" value="P:methylation"/>
    <property type="evidence" value="ECO:0007669"/>
    <property type="project" value="UniProtKB-KW"/>
</dbReference>
<dbReference type="Gene3D" id="3.30.572.10">
    <property type="entry name" value="Thymidylate synthase/dCMP hydroxymethylase domain"/>
    <property type="match status" value="1"/>
</dbReference>
<proteinExistence type="inferred from homology"/>
<keyword evidence="2" id="KW-0489">Methyltransferase</keyword>
<protein>
    <recommendedName>
        <fullName evidence="1">thymidylate synthase</fullName>
        <ecNumber evidence="1">2.1.1.45</ecNumber>
    </recommendedName>
</protein>
<dbReference type="EMBL" id="MN739480">
    <property type="protein sequence ID" value="QHT07198.1"/>
    <property type="molecule type" value="Genomic_DNA"/>
</dbReference>
<accession>A0A6C0CRM3</accession>
<dbReference type="EC" id="2.1.1.45" evidence="1"/>
<dbReference type="AlphaFoldDB" id="A0A6C0CRM3"/>
<dbReference type="SUPFAM" id="SSF55831">
    <property type="entry name" value="Thymidylate synthase/dCMP hydroxymethylase"/>
    <property type="match status" value="1"/>
</dbReference>
<sequence>MASHPEQAYLDLLQRVLDKGHYQEDRTGTGCYSIFGDQIRFPIKDTFPLLTTKKVFWKGIVEELLWFLKGQTDNKILKEKGVHIWDGNSTREFLDKSGLSHYKEDDCGAIYSFQWTHFGAEYKDCHTDYTGQGVNQIDWIINEIKTNPNSRRIMMSAWNPADLKKMCLPPCHVSAQFHVRDGKYLSCHMYQRSCDTFLGLPFNIASYALLTYLIASKTGLIPEELILSFGNVHIYRNHIEQVKEQFKREPFPWCTLKITDTDWNWDTLTTDKIKIFDYQSHPPIKAPMAV</sequence>
<dbReference type="FunFam" id="3.30.572.10:FF:000013">
    <property type="entry name" value="Thymidylate synthase"/>
    <property type="match status" value="1"/>
</dbReference>
<evidence type="ECO:0000256" key="3">
    <source>
        <dbReference type="ARBA" id="ARBA00022679"/>
    </source>
</evidence>
<evidence type="ECO:0000256" key="4">
    <source>
        <dbReference type="ARBA" id="ARBA00022727"/>
    </source>
</evidence>
<dbReference type="GO" id="GO:0006231">
    <property type="term" value="P:dTMP biosynthetic process"/>
    <property type="evidence" value="ECO:0007669"/>
    <property type="project" value="InterPro"/>
</dbReference>
<dbReference type="InterPro" id="IPR023451">
    <property type="entry name" value="Thymidate_synth/dCMP_Mease_dom"/>
</dbReference>
<keyword evidence="3" id="KW-0808">Transferase</keyword>
<dbReference type="HAMAP" id="MF_00008">
    <property type="entry name" value="Thymidy_synth_bact"/>
    <property type="match status" value="1"/>
</dbReference>
<evidence type="ECO:0000313" key="6">
    <source>
        <dbReference type="EMBL" id="QHT07198.1"/>
    </source>
</evidence>
<dbReference type="CDD" id="cd00351">
    <property type="entry name" value="TS_Pyrimidine_HMase"/>
    <property type="match status" value="1"/>
</dbReference>
<dbReference type="InterPro" id="IPR000398">
    <property type="entry name" value="Thymidylate_synthase"/>
</dbReference>
<dbReference type="InterPro" id="IPR020940">
    <property type="entry name" value="Thymidylate_synthase_AS"/>
</dbReference>
<dbReference type="NCBIfam" id="NF002497">
    <property type="entry name" value="PRK01827.1-3"/>
    <property type="match status" value="1"/>
</dbReference>
<reference evidence="6" key="1">
    <citation type="journal article" date="2020" name="Nature">
        <title>Giant virus diversity and host interactions through global metagenomics.</title>
        <authorList>
            <person name="Schulz F."/>
            <person name="Roux S."/>
            <person name="Paez-Espino D."/>
            <person name="Jungbluth S."/>
            <person name="Walsh D.A."/>
            <person name="Denef V.J."/>
            <person name="McMahon K.D."/>
            <person name="Konstantinidis K.T."/>
            <person name="Eloe-Fadrosh E.A."/>
            <person name="Kyrpides N.C."/>
            <person name="Woyke T."/>
        </authorList>
    </citation>
    <scope>NUCLEOTIDE SEQUENCE</scope>
    <source>
        <strain evidence="6">GVMAG-M-3300021962-46</strain>
    </source>
</reference>
<keyword evidence="4" id="KW-0545">Nucleotide biosynthesis</keyword>
<dbReference type="InterPro" id="IPR045097">
    <property type="entry name" value="Thymidate_synth/dCMP_Mease"/>
</dbReference>
<dbReference type="GO" id="GO:0005829">
    <property type="term" value="C:cytosol"/>
    <property type="evidence" value="ECO:0007669"/>
    <property type="project" value="TreeGrafter"/>
</dbReference>
<name>A0A6C0CRM3_9ZZZZ</name>
<feature type="domain" description="Thymidylate synthase/dCMP hydroxymethylase" evidence="5">
    <location>
        <begin position="7"/>
        <end position="290"/>
    </location>
</feature>
<dbReference type="GO" id="GO:0004799">
    <property type="term" value="F:thymidylate synthase activity"/>
    <property type="evidence" value="ECO:0007669"/>
    <property type="project" value="UniProtKB-EC"/>
</dbReference>
<evidence type="ECO:0000259" key="5">
    <source>
        <dbReference type="Pfam" id="PF00303"/>
    </source>
</evidence>
<dbReference type="PRINTS" id="PR00108">
    <property type="entry name" value="THYMDSNTHASE"/>
</dbReference>
<organism evidence="6">
    <name type="scientific">viral metagenome</name>
    <dbReference type="NCBI Taxonomy" id="1070528"/>
    <lineage>
        <taxon>unclassified sequences</taxon>
        <taxon>metagenomes</taxon>
        <taxon>organismal metagenomes</taxon>
    </lineage>
</organism>
<evidence type="ECO:0000256" key="1">
    <source>
        <dbReference type="ARBA" id="ARBA00011947"/>
    </source>
</evidence>
<dbReference type="PANTHER" id="PTHR11548">
    <property type="entry name" value="THYMIDYLATE SYNTHASE 1"/>
    <property type="match status" value="1"/>
</dbReference>
<dbReference type="InterPro" id="IPR036926">
    <property type="entry name" value="Thymidate_synth/dCMP_Mease_sf"/>
</dbReference>
<dbReference type="Pfam" id="PF00303">
    <property type="entry name" value="Thymidylat_synt"/>
    <property type="match status" value="1"/>
</dbReference>
<dbReference type="PANTHER" id="PTHR11548:SF2">
    <property type="entry name" value="THYMIDYLATE SYNTHASE"/>
    <property type="match status" value="1"/>
</dbReference>
<dbReference type="PROSITE" id="PS00091">
    <property type="entry name" value="THYMIDYLATE_SYNTHASE"/>
    <property type="match status" value="1"/>
</dbReference>
<dbReference type="NCBIfam" id="TIGR03284">
    <property type="entry name" value="thym_sym"/>
    <property type="match status" value="1"/>
</dbReference>
<evidence type="ECO:0000256" key="2">
    <source>
        <dbReference type="ARBA" id="ARBA00022603"/>
    </source>
</evidence>
<dbReference type="GO" id="GO:0005739">
    <property type="term" value="C:mitochondrion"/>
    <property type="evidence" value="ECO:0007669"/>
    <property type="project" value="TreeGrafter"/>
</dbReference>